<comment type="similarity">
    <text evidence="1">Belongs to the short-chain dehydrogenases/reductases (SDR) family.</text>
</comment>
<dbReference type="Pfam" id="PF13561">
    <property type="entry name" value="adh_short_C2"/>
    <property type="match status" value="1"/>
</dbReference>
<dbReference type="Gene3D" id="3.40.50.720">
    <property type="entry name" value="NAD(P)-binding Rossmann-like Domain"/>
    <property type="match status" value="1"/>
</dbReference>
<evidence type="ECO:0000313" key="4">
    <source>
        <dbReference type="Proteomes" id="UP000678276"/>
    </source>
</evidence>
<dbReference type="InterPro" id="IPR036291">
    <property type="entry name" value="NAD(P)-bd_dom_sf"/>
</dbReference>
<protein>
    <submittedName>
        <fullName evidence="3">SDR family oxidoreductase</fullName>
    </submittedName>
</protein>
<accession>A0ABS4BHL5</accession>
<dbReference type="PANTHER" id="PTHR42760:SF133">
    <property type="entry name" value="3-OXOACYL-[ACYL-CARRIER-PROTEIN] REDUCTASE"/>
    <property type="match status" value="1"/>
</dbReference>
<name>A0ABS4BHL5_9HYPH</name>
<dbReference type="InterPro" id="IPR020904">
    <property type="entry name" value="Sc_DH/Rdtase_CS"/>
</dbReference>
<dbReference type="EMBL" id="JAGJCF010000006">
    <property type="protein sequence ID" value="MBP0616057.1"/>
    <property type="molecule type" value="Genomic_DNA"/>
</dbReference>
<keyword evidence="2" id="KW-0560">Oxidoreductase</keyword>
<evidence type="ECO:0000256" key="1">
    <source>
        <dbReference type="ARBA" id="ARBA00006484"/>
    </source>
</evidence>
<evidence type="ECO:0000256" key="2">
    <source>
        <dbReference type="ARBA" id="ARBA00023002"/>
    </source>
</evidence>
<gene>
    <name evidence="3" type="ORF">J6595_10725</name>
</gene>
<dbReference type="RefSeq" id="WP_209594553.1">
    <property type="nucleotide sequence ID" value="NZ_JAGJCF010000006.1"/>
</dbReference>
<dbReference type="PROSITE" id="PS00061">
    <property type="entry name" value="ADH_SHORT"/>
    <property type="match status" value="1"/>
</dbReference>
<dbReference type="Proteomes" id="UP000678276">
    <property type="component" value="Unassembled WGS sequence"/>
</dbReference>
<reference evidence="3 4" key="1">
    <citation type="submission" date="2021-04" db="EMBL/GenBank/DDBJ databases">
        <title>Whole genome sequence of Jiella sp. KSK16Y-1.</title>
        <authorList>
            <person name="Tuo L."/>
        </authorList>
    </citation>
    <scope>NUCLEOTIDE SEQUENCE [LARGE SCALE GENOMIC DNA]</scope>
    <source>
        <strain evidence="3 4">KSK16Y-1</strain>
    </source>
</reference>
<dbReference type="InterPro" id="IPR002347">
    <property type="entry name" value="SDR_fam"/>
</dbReference>
<proteinExistence type="inferred from homology"/>
<dbReference type="PRINTS" id="PR00081">
    <property type="entry name" value="GDHRDH"/>
</dbReference>
<organism evidence="3 4">
    <name type="scientific">Jiella mangrovi</name>
    <dbReference type="NCBI Taxonomy" id="2821407"/>
    <lineage>
        <taxon>Bacteria</taxon>
        <taxon>Pseudomonadati</taxon>
        <taxon>Pseudomonadota</taxon>
        <taxon>Alphaproteobacteria</taxon>
        <taxon>Hyphomicrobiales</taxon>
        <taxon>Aurantimonadaceae</taxon>
        <taxon>Jiella</taxon>
    </lineage>
</organism>
<evidence type="ECO:0000313" key="3">
    <source>
        <dbReference type="EMBL" id="MBP0616057.1"/>
    </source>
</evidence>
<dbReference type="SUPFAM" id="SSF51735">
    <property type="entry name" value="NAD(P)-binding Rossmann-fold domains"/>
    <property type="match status" value="1"/>
</dbReference>
<comment type="caution">
    <text evidence="3">The sequence shown here is derived from an EMBL/GenBank/DDBJ whole genome shotgun (WGS) entry which is preliminary data.</text>
</comment>
<sequence>MDNVQARFAEAFALSGRRALITGASSGLGRHFAHVLAGAGAEVTLAARRANALEAACAEIDKAGGEAQAAPLDVTDEASVVALFAERGPFDIVINNAGISAPSKALDMSVGDFDKVTDVNLRGVFLVAREAARSLVAANKGGSIVNIASILGLRVAGALASYTASKAAVLQLTRSLALEWARHQIRVNAICPGYIETEINEGFFESPAGAEMLKRIPQRRIGDKSHLDGALLLLASDAGTYMTGSHIVVDGGHSISTL</sequence>
<keyword evidence="4" id="KW-1185">Reference proteome</keyword>
<dbReference type="PANTHER" id="PTHR42760">
    <property type="entry name" value="SHORT-CHAIN DEHYDROGENASES/REDUCTASES FAMILY MEMBER"/>
    <property type="match status" value="1"/>
</dbReference>
<dbReference type="PRINTS" id="PR00080">
    <property type="entry name" value="SDRFAMILY"/>
</dbReference>